<dbReference type="FunCoup" id="A0A167L5E1">
    <property type="interactions" value="139"/>
</dbReference>
<dbReference type="InterPro" id="IPR013083">
    <property type="entry name" value="Znf_RING/FYVE/PHD"/>
</dbReference>
<dbReference type="RefSeq" id="XP_018287675.1">
    <property type="nucleotide sequence ID" value="XM_018432273.1"/>
</dbReference>
<dbReference type="EMBL" id="KV440991">
    <property type="protein sequence ID" value="OAD69635.1"/>
    <property type="molecule type" value="Genomic_DNA"/>
</dbReference>
<evidence type="ECO:0000256" key="1">
    <source>
        <dbReference type="ARBA" id="ARBA00004123"/>
    </source>
</evidence>
<dbReference type="InterPro" id="IPR026846">
    <property type="entry name" value="Nse2(Mms21)"/>
</dbReference>
<feature type="domain" description="SP-RING-type" evidence="12">
    <location>
        <begin position="164"/>
        <end position="260"/>
    </location>
</feature>
<gene>
    <name evidence="13" type="ORF">PHYBLDRAFT_149421</name>
</gene>
<feature type="compositionally biased region" description="Acidic residues" evidence="11">
    <location>
        <begin position="150"/>
        <end position="166"/>
    </location>
</feature>
<evidence type="ECO:0000256" key="7">
    <source>
        <dbReference type="ARBA" id="ARBA00022786"/>
    </source>
</evidence>
<dbReference type="VEuPathDB" id="FungiDB:PHYBLDRAFT_149421"/>
<evidence type="ECO:0000313" key="13">
    <source>
        <dbReference type="EMBL" id="OAD69635.1"/>
    </source>
</evidence>
<evidence type="ECO:0000256" key="4">
    <source>
        <dbReference type="ARBA" id="ARBA00022679"/>
    </source>
</evidence>
<keyword evidence="14" id="KW-1185">Reference proteome</keyword>
<evidence type="ECO:0000256" key="6">
    <source>
        <dbReference type="ARBA" id="ARBA00022771"/>
    </source>
</evidence>
<keyword evidence="7" id="KW-0833">Ubl conjugation pathway</keyword>
<dbReference type="GO" id="GO:0000724">
    <property type="term" value="P:double-strand break repair via homologous recombination"/>
    <property type="evidence" value="ECO:0007669"/>
    <property type="project" value="InterPro"/>
</dbReference>
<keyword evidence="9" id="KW-0539">Nucleus</keyword>
<comment type="pathway">
    <text evidence="2">Protein modification; protein sumoylation.</text>
</comment>
<comment type="subcellular location">
    <subcellularLocation>
        <location evidence="1">Nucleus</location>
    </subcellularLocation>
</comment>
<dbReference type="GO" id="GO:0016925">
    <property type="term" value="P:protein sumoylation"/>
    <property type="evidence" value="ECO:0007669"/>
    <property type="project" value="UniProtKB-UniPathway"/>
</dbReference>
<accession>A0A167L5E1</accession>
<sequence>MTSTREVQTLAQVLNDFRLNSFHAERLTQFIGDSDIIEGHIRTGMVQLIDAAIDLEELDQGDQVKRLQKSVPDFIDLEHKYSSQKETIQKIKQKSLQSGGTKDMIKDYEDEIHKEEDEYNSLSAKQKYGENEFMSEFKQAVWNVKHPNEEMPENEEVEEEDGGDDDDVIVSSTKRSLTCPLTTTWFEDPVTSYDCKHTFSKKPIVNMIRARHGIVQCPNPGCNKTWKMGCFFQDTLMERRVGRAKMIVEEAKNREFYDVE</sequence>
<dbReference type="Proteomes" id="UP000077315">
    <property type="component" value="Unassembled WGS sequence"/>
</dbReference>
<keyword evidence="4" id="KW-0808">Transferase</keyword>
<dbReference type="AlphaFoldDB" id="A0A167L5E1"/>
<evidence type="ECO:0000313" key="14">
    <source>
        <dbReference type="Proteomes" id="UP000077315"/>
    </source>
</evidence>
<dbReference type="Pfam" id="PF11789">
    <property type="entry name" value="zf-Nse"/>
    <property type="match status" value="1"/>
</dbReference>
<protein>
    <submittedName>
        <fullName evidence="13">MIZ-type zinc finger transcription factor</fullName>
    </submittedName>
</protein>
<keyword evidence="8" id="KW-0862">Zinc</keyword>
<evidence type="ECO:0000256" key="3">
    <source>
        <dbReference type="ARBA" id="ARBA00008212"/>
    </source>
</evidence>
<proteinExistence type="inferred from homology"/>
<organism evidence="13 14">
    <name type="scientific">Phycomyces blakesleeanus (strain ATCC 8743b / DSM 1359 / FGSC 10004 / NBRC 33097 / NRRL 1555)</name>
    <dbReference type="NCBI Taxonomy" id="763407"/>
    <lineage>
        <taxon>Eukaryota</taxon>
        <taxon>Fungi</taxon>
        <taxon>Fungi incertae sedis</taxon>
        <taxon>Mucoromycota</taxon>
        <taxon>Mucoromycotina</taxon>
        <taxon>Mucoromycetes</taxon>
        <taxon>Mucorales</taxon>
        <taxon>Phycomycetaceae</taxon>
        <taxon>Phycomyces</taxon>
    </lineage>
</organism>
<dbReference type="PANTHER" id="PTHR21330">
    <property type="entry name" value="E3 SUMO-PROTEIN LIGASE NSE2"/>
    <property type="match status" value="1"/>
</dbReference>
<dbReference type="PROSITE" id="PS51044">
    <property type="entry name" value="ZF_SP_RING"/>
    <property type="match status" value="1"/>
</dbReference>
<dbReference type="InParanoid" id="A0A167L5E1"/>
<dbReference type="GeneID" id="28993179"/>
<dbReference type="STRING" id="763407.A0A167L5E1"/>
<evidence type="ECO:0000256" key="10">
    <source>
        <dbReference type="PROSITE-ProRule" id="PRU00452"/>
    </source>
</evidence>
<evidence type="ECO:0000256" key="5">
    <source>
        <dbReference type="ARBA" id="ARBA00022723"/>
    </source>
</evidence>
<dbReference type="Gene3D" id="3.30.40.10">
    <property type="entry name" value="Zinc/RING finger domain, C3HC4 (zinc finger)"/>
    <property type="match status" value="1"/>
</dbReference>
<feature type="region of interest" description="Disordered" evidence="11">
    <location>
        <begin position="147"/>
        <end position="166"/>
    </location>
</feature>
<dbReference type="UniPathway" id="UPA00886"/>
<dbReference type="SUPFAM" id="SSF57850">
    <property type="entry name" value="RING/U-box"/>
    <property type="match status" value="1"/>
</dbReference>
<dbReference type="GO" id="GO:0005634">
    <property type="term" value="C:nucleus"/>
    <property type="evidence" value="ECO:0007669"/>
    <property type="project" value="UniProtKB-SubCell"/>
</dbReference>
<evidence type="ECO:0000256" key="9">
    <source>
        <dbReference type="ARBA" id="ARBA00023242"/>
    </source>
</evidence>
<dbReference type="CDD" id="cd16651">
    <property type="entry name" value="SPL-RING_NSE2"/>
    <property type="match status" value="1"/>
</dbReference>
<evidence type="ECO:0000256" key="11">
    <source>
        <dbReference type="SAM" id="MobiDB-lite"/>
    </source>
</evidence>
<keyword evidence="6 10" id="KW-0863">Zinc-finger</keyword>
<comment type="similarity">
    <text evidence="3">Belongs to the NSE2 family.</text>
</comment>
<dbReference type="PANTHER" id="PTHR21330:SF1">
    <property type="entry name" value="E3 SUMO-PROTEIN LIGASE NSE2"/>
    <property type="match status" value="1"/>
</dbReference>
<evidence type="ECO:0000259" key="12">
    <source>
        <dbReference type="PROSITE" id="PS51044"/>
    </source>
</evidence>
<dbReference type="GO" id="GO:0008270">
    <property type="term" value="F:zinc ion binding"/>
    <property type="evidence" value="ECO:0007669"/>
    <property type="project" value="UniProtKB-KW"/>
</dbReference>
<dbReference type="GO" id="GO:0030915">
    <property type="term" value="C:Smc5-Smc6 complex"/>
    <property type="evidence" value="ECO:0007669"/>
    <property type="project" value="InterPro"/>
</dbReference>
<evidence type="ECO:0000256" key="8">
    <source>
        <dbReference type="ARBA" id="ARBA00022833"/>
    </source>
</evidence>
<dbReference type="Gene3D" id="1.20.120.1010">
    <property type="match status" value="1"/>
</dbReference>
<name>A0A167L5E1_PHYB8</name>
<dbReference type="OrthoDB" id="26899at2759"/>
<dbReference type="GO" id="GO:0061665">
    <property type="term" value="F:SUMO ligase activity"/>
    <property type="evidence" value="ECO:0007669"/>
    <property type="project" value="TreeGrafter"/>
</dbReference>
<dbReference type="InterPro" id="IPR004181">
    <property type="entry name" value="Znf_MIZ"/>
</dbReference>
<keyword evidence="5" id="KW-0479">Metal-binding</keyword>
<reference evidence="14" key="1">
    <citation type="submission" date="2015-06" db="EMBL/GenBank/DDBJ databases">
        <title>Expansion of signal transduction pathways in fungi by whole-genome duplication.</title>
        <authorList>
            <consortium name="DOE Joint Genome Institute"/>
            <person name="Corrochano L.M."/>
            <person name="Kuo A."/>
            <person name="Marcet-Houben M."/>
            <person name="Polaino S."/>
            <person name="Salamov A."/>
            <person name="Villalobos J.M."/>
            <person name="Alvarez M.I."/>
            <person name="Avalos J."/>
            <person name="Benito E.P."/>
            <person name="Benoit I."/>
            <person name="Burger G."/>
            <person name="Camino L.P."/>
            <person name="Canovas D."/>
            <person name="Cerda-Olmedo E."/>
            <person name="Cheng J.-F."/>
            <person name="Dominguez A."/>
            <person name="Elias M."/>
            <person name="Eslava A.P."/>
            <person name="Glaser F."/>
            <person name="Grimwood J."/>
            <person name="Gutierrez G."/>
            <person name="Heitman J."/>
            <person name="Henrissat B."/>
            <person name="Iturriaga E.A."/>
            <person name="Lang B.F."/>
            <person name="Lavin J.L."/>
            <person name="Lee S."/>
            <person name="Li W."/>
            <person name="Lindquist E."/>
            <person name="Lopez-Garcia S."/>
            <person name="Luque E.M."/>
            <person name="Marcos A.T."/>
            <person name="Martin J."/>
            <person name="McCluskey K."/>
            <person name="Medina H.R."/>
            <person name="Miralles-Duran A."/>
            <person name="Miyazaki A."/>
            <person name="Munoz-Torres E."/>
            <person name="Oguiza J.A."/>
            <person name="Ohm R."/>
            <person name="Olmedo M."/>
            <person name="Orejas M."/>
            <person name="Ortiz-Castellanos L."/>
            <person name="Pisabarro A.G."/>
            <person name="Rodriguez-Romero J."/>
            <person name="Ruiz-Herrera J."/>
            <person name="Ruiz-Vazquez R."/>
            <person name="Sanz C."/>
            <person name="Schackwitz W."/>
            <person name="Schmutz J."/>
            <person name="Shahriari M."/>
            <person name="Shelest E."/>
            <person name="Silva-Franco F."/>
            <person name="Soanes D."/>
            <person name="Syed K."/>
            <person name="Tagua V.G."/>
            <person name="Talbot N.J."/>
            <person name="Thon M."/>
            <person name="De vries R.P."/>
            <person name="Wiebenga A."/>
            <person name="Yadav J.S."/>
            <person name="Braun E.L."/>
            <person name="Baker S."/>
            <person name="Garre V."/>
            <person name="Horwitz B."/>
            <person name="Torres-Martinez S."/>
            <person name="Idnurm A."/>
            <person name="Herrera-Estrella A."/>
            <person name="Gabaldon T."/>
            <person name="Grigoriev I.V."/>
        </authorList>
    </citation>
    <scope>NUCLEOTIDE SEQUENCE [LARGE SCALE GENOMIC DNA]</scope>
    <source>
        <strain evidence="14">NRRL 1555(-)</strain>
    </source>
</reference>
<evidence type="ECO:0000256" key="2">
    <source>
        <dbReference type="ARBA" id="ARBA00004718"/>
    </source>
</evidence>